<evidence type="ECO:0000313" key="8">
    <source>
        <dbReference type="Proteomes" id="UP000504634"/>
    </source>
</evidence>
<dbReference type="InterPro" id="IPR052377">
    <property type="entry name" value="Mitochondrial_ECH-domain"/>
</dbReference>
<dbReference type="RefSeq" id="XP_030388201.1">
    <property type="nucleotide sequence ID" value="XM_030532341.1"/>
</dbReference>
<dbReference type="InterPro" id="IPR001753">
    <property type="entry name" value="Enoyl-CoA_hydra/iso"/>
</dbReference>
<evidence type="ECO:0000256" key="7">
    <source>
        <dbReference type="ARBA" id="ARBA00040545"/>
    </source>
</evidence>
<dbReference type="AlphaFoldDB" id="A0A6J2UIF9"/>
<comment type="subcellular location">
    <subcellularLocation>
        <location evidence="1">Mitochondrion</location>
    </subcellularLocation>
</comment>
<name>A0A6J2UIF9_DROLE</name>
<dbReference type="Gene3D" id="3.90.226.10">
    <property type="entry name" value="2-enoyl-CoA Hydratase, Chain A, domain 1"/>
    <property type="match status" value="1"/>
</dbReference>
<evidence type="ECO:0000256" key="2">
    <source>
        <dbReference type="ARBA" id="ARBA00022832"/>
    </source>
</evidence>
<sequence length="284" mass="31284">MLRSLQTCLKIHSRYGAYRLASNATEEQQQFVSVSEISGVREIMLNHPKTLNSLSMDMMTALQDAMIKDVDDINLRCIVLSAKGKMWSAGHNLKELQGNQEIQERVFQKLTDIISTIQKIPVPVIAKVNGYAAAAGCQLVASCDMLVCSDKSMFSTPGASVGVFCSTPGIAISRIMPRPKAAYMLLTGLPIGGEEAYIAGLATKVVPEAELDDEIDRITCAIKSKSRAVISFGKKFFYQQLGMPLNKAYEQGKTKMCDNLKLADSQEGIQSFIEKRPPKWNHEN</sequence>
<dbReference type="PANTHER" id="PTHR43602:SF1">
    <property type="entry name" value="ENOYL-COA HYDRATASE DOMAIN-CONTAINING PROTEIN 3, MITOCHONDRIAL"/>
    <property type="match status" value="1"/>
</dbReference>
<evidence type="ECO:0000256" key="4">
    <source>
        <dbReference type="ARBA" id="ARBA00023098"/>
    </source>
</evidence>
<dbReference type="InterPro" id="IPR029045">
    <property type="entry name" value="ClpP/crotonase-like_dom_sf"/>
</dbReference>
<protein>
    <recommendedName>
        <fullName evidence="7">Enoyl-CoA hydratase domain-containing protein 3, mitochondrial</fullName>
    </recommendedName>
</protein>
<evidence type="ECO:0000313" key="9">
    <source>
        <dbReference type="RefSeq" id="XP_030388201.1"/>
    </source>
</evidence>
<keyword evidence="4" id="KW-0443">Lipid metabolism</keyword>
<dbReference type="Gene3D" id="1.10.12.10">
    <property type="entry name" value="Lyase 2-enoyl-coa Hydratase, Chain A, domain 2"/>
    <property type="match status" value="1"/>
</dbReference>
<dbReference type="SUPFAM" id="SSF52096">
    <property type="entry name" value="ClpP/crotonase"/>
    <property type="match status" value="1"/>
</dbReference>
<keyword evidence="2" id="KW-0276">Fatty acid metabolism</keyword>
<reference evidence="9" key="1">
    <citation type="submission" date="2025-08" db="UniProtKB">
        <authorList>
            <consortium name="RefSeq"/>
        </authorList>
    </citation>
    <scope>IDENTIFICATION</scope>
    <source>
        <strain evidence="9">11010-0011.00</strain>
        <tissue evidence="9">Whole body</tissue>
    </source>
</reference>
<proteinExistence type="predicted"/>
<organism evidence="8 9">
    <name type="scientific">Drosophila lebanonensis</name>
    <name type="common">Fruit fly</name>
    <name type="synonym">Scaptodrosophila lebanonensis</name>
    <dbReference type="NCBI Taxonomy" id="7225"/>
    <lineage>
        <taxon>Eukaryota</taxon>
        <taxon>Metazoa</taxon>
        <taxon>Ecdysozoa</taxon>
        <taxon>Arthropoda</taxon>
        <taxon>Hexapoda</taxon>
        <taxon>Insecta</taxon>
        <taxon>Pterygota</taxon>
        <taxon>Neoptera</taxon>
        <taxon>Endopterygota</taxon>
        <taxon>Diptera</taxon>
        <taxon>Brachycera</taxon>
        <taxon>Muscomorpha</taxon>
        <taxon>Ephydroidea</taxon>
        <taxon>Drosophilidae</taxon>
        <taxon>Scaptodrosophila</taxon>
    </lineage>
</organism>
<dbReference type="GO" id="GO:0016836">
    <property type="term" value="F:hydro-lyase activity"/>
    <property type="evidence" value="ECO:0007669"/>
    <property type="project" value="TreeGrafter"/>
</dbReference>
<dbReference type="Pfam" id="PF00378">
    <property type="entry name" value="ECH_1"/>
    <property type="match status" value="1"/>
</dbReference>
<comment type="function">
    <text evidence="6">May play a role in fatty acid biosynthesis and insulin sensitivity.</text>
</comment>
<gene>
    <name evidence="9" type="primary">LOC115634532</name>
</gene>
<accession>A0A6J2UIF9</accession>
<evidence type="ECO:0000256" key="1">
    <source>
        <dbReference type="ARBA" id="ARBA00004173"/>
    </source>
</evidence>
<evidence type="ECO:0000256" key="6">
    <source>
        <dbReference type="ARBA" id="ARBA00037410"/>
    </source>
</evidence>
<dbReference type="PANTHER" id="PTHR43602">
    <property type="match status" value="1"/>
</dbReference>
<dbReference type="CDD" id="cd06558">
    <property type="entry name" value="crotonase-like"/>
    <property type="match status" value="1"/>
</dbReference>
<dbReference type="GO" id="GO:0006631">
    <property type="term" value="P:fatty acid metabolic process"/>
    <property type="evidence" value="ECO:0007669"/>
    <property type="project" value="UniProtKB-KW"/>
</dbReference>
<keyword evidence="3" id="KW-0809">Transit peptide</keyword>
<dbReference type="GeneID" id="115634532"/>
<evidence type="ECO:0000256" key="3">
    <source>
        <dbReference type="ARBA" id="ARBA00022946"/>
    </source>
</evidence>
<keyword evidence="5" id="KW-0496">Mitochondrion</keyword>
<dbReference type="Proteomes" id="UP000504634">
    <property type="component" value="Unplaced"/>
</dbReference>
<evidence type="ECO:0000256" key="5">
    <source>
        <dbReference type="ARBA" id="ARBA00023128"/>
    </source>
</evidence>
<dbReference type="OrthoDB" id="2139957at2759"/>
<dbReference type="GO" id="GO:0005739">
    <property type="term" value="C:mitochondrion"/>
    <property type="evidence" value="ECO:0007669"/>
    <property type="project" value="UniProtKB-SubCell"/>
</dbReference>
<dbReference type="InterPro" id="IPR014748">
    <property type="entry name" value="Enoyl-CoA_hydra_C"/>
</dbReference>
<keyword evidence="8" id="KW-1185">Reference proteome</keyword>